<evidence type="ECO:0000256" key="1">
    <source>
        <dbReference type="ARBA" id="ARBA00009986"/>
    </source>
</evidence>
<dbReference type="Gene3D" id="3.40.605.10">
    <property type="entry name" value="Aldehyde Dehydrogenase, Chain A, domain 1"/>
    <property type="match status" value="1"/>
</dbReference>
<dbReference type="InterPro" id="IPR015590">
    <property type="entry name" value="Aldehyde_DH_dom"/>
</dbReference>
<sequence>MKLYELFINGKKITTASKEAVSDKVTGEPFAQICTAGEKEVTMAVDAAQTAFENITLAPYKRYEILMQAANNMMARQQEFAETLAMEAGKAINDAMGEIARSYQTLILSAEEAKRRTGEMVPIQGAPGCEKRMAYTKRMPLGVVAAITPFNFPVNLACHKIGPALAAGNTVVYKPASATPLTASLLCDAFADAGLPAGFLNLIMGKGSFIGDLLAKDSRIKMFSFTGSVPVGKALQQAAGFRRVALELGSNSANIVHEDVEDVAKIAKLCAKYAFVNAGQVCISCQRVYVHKNIYKQFCEAAVEFAKTLHLGKPLDKATDIGPMIAEKEAIRIEEWVKEAAEAGAEVLIGGNRSGSFFEPTILVNTKPDMKVISKETFAPVFSIMPYDDIAEAIAAVNNSNYGLQAGVFTKSLPIAHICAEKIEAGGVIINDGSTFRMDNMPYGGVKDSGIGREGPEYAVRELTEEKLIVFNFG</sequence>
<dbReference type="EMBL" id="JACHFH010000037">
    <property type="protein sequence ID" value="MBB5337198.1"/>
    <property type="molecule type" value="Genomic_DNA"/>
</dbReference>
<keyword evidence="2" id="KW-0560">Oxidoreductase</keyword>
<dbReference type="PANTHER" id="PTHR42991:SF1">
    <property type="entry name" value="ALDEHYDE DEHYDROGENASE"/>
    <property type="match status" value="1"/>
</dbReference>
<comment type="caution">
    <text evidence="4">The sequence shown here is derived from an EMBL/GenBank/DDBJ whole genome shotgun (WGS) entry which is preliminary data.</text>
</comment>
<comment type="similarity">
    <text evidence="1">Belongs to the aldehyde dehydrogenase family.</text>
</comment>
<evidence type="ECO:0000256" key="2">
    <source>
        <dbReference type="ARBA" id="ARBA00023002"/>
    </source>
</evidence>
<name>A0A840UR45_9FIRM</name>
<dbReference type="InterPro" id="IPR016161">
    <property type="entry name" value="Ald_DH/histidinol_DH"/>
</dbReference>
<dbReference type="InterPro" id="IPR016162">
    <property type="entry name" value="Ald_DH_N"/>
</dbReference>
<keyword evidence="5" id="KW-1185">Reference proteome</keyword>
<gene>
    <name evidence="4" type="ORF">HNR32_002355</name>
</gene>
<dbReference type="FunFam" id="3.40.605.10:FF:000007">
    <property type="entry name" value="NAD/NADP-dependent betaine aldehyde dehydrogenase"/>
    <property type="match status" value="1"/>
</dbReference>
<dbReference type="PANTHER" id="PTHR42991">
    <property type="entry name" value="ALDEHYDE DEHYDROGENASE"/>
    <property type="match status" value="1"/>
</dbReference>
<reference evidence="4 5" key="1">
    <citation type="submission" date="2020-08" db="EMBL/GenBank/DDBJ databases">
        <title>Genomic Encyclopedia of Type Strains, Phase IV (KMG-IV): sequencing the most valuable type-strain genomes for metagenomic binning, comparative biology and taxonomic classification.</title>
        <authorList>
            <person name="Goeker M."/>
        </authorList>
    </citation>
    <scope>NUCLEOTIDE SEQUENCE [LARGE SCALE GENOMIC DNA]</scope>
    <source>
        <strain evidence="4 5">DSM 24661</strain>
    </source>
</reference>
<dbReference type="Pfam" id="PF00171">
    <property type="entry name" value="Aldedh"/>
    <property type="match status" value="1"/>
</dbReference>
<evidence type="ECO:0000313" key="4">
    <source>
        <dbReference type="EMBL" id="MBB5337198.1"/>
    </source>
</evidence>
<dbReference type="Gene3D" id="3.40.309.10">
    <property type="entry name" value="Aldehyde Dehydrogenase, Chain A, domain 2"/>
    <property type="match status" value="1"/>
</dbReference>
<feature type="domain" description="Aldehyde dehydrogenase" evidence="3">
    <location>
        <begin position="18"/>
        <end position="468"/>
    </location>
</feature>
<organism evidence="4 5">
    <name type="scientific">Pectinatus brassicae</name>
    <dbReference type="NCBI Taxonomy" id="862415"/>
    <lineage>
        <taxon>Bacteria</taxon>
        <taxon>Bacillati</taxon>
        <taxon>Bacillota</taxon>
        <taxon>Negativicutes</taxon>
        <taxon>Selenomonadales</taxon>
        <taxon>Selenomonadaceae</taxon>
        <taxon>Pectinatus</taxon>
    </lineage>
</organism>
<dbReference type="InterPro" id="IPR051020">
    <property type="entry name" value="ALDH-related_metabolic_enz"/>
</dbReference>
<evidence type="ECO:0000313" key="5">
    <source>
        <dbReference type="Proteomes" id="UP000559117"/>
    </source>
</evidence>
<accession>A0A840UR45</accession>
<evidence type="ECO:0000259" key="3">
    <source>
        <dbReference type="Pfam" id="PF00171"/>
    </source>
</evidence>
<dbReference type="InterPro" id="IPR016163">
    <property type="entry name" value="Ald_DH_C"/>
</dbReference>
<proteinExistence type="inferred from homology"/>
<dbReference type="SUPFAM" id="SSF53720">
    <property type="entry name" value="ALDH-like"/>
    <property type="match status" value="1"/>
</dbReference>
<dbReference type="Proteomes" id="UP000559117">
    <property type="component" value="Unassembled WGS sequence"/>
</dbReference>
<protein>
    <submittedName>
        <fullName evidence="4">Acyl-CoA reductase-like NAD-dependent aldehyde dehydrogenase</fullName>
    </submittedName>
</protein>
<dbReference type="AlphaFoldDB" id="A0A840UR45"/>
<dbReference type="RefSeq" id="WP_183862826.1">
    <property type="nucleotide sequence ID" value="NZ_JACHFH010000037.1"/>
</dbReference>
<dbReference type="GO" id="GO:0008911">
    <property type="term" value="F:lactaldehyde dehydrogenase (NAD+) activity"/>
    <property type="evidence" value="ECO:0007669"/>
    <property type="project" value="TreeGrafter"/>
</dbReference>